<dbReference type="NCBIfam" id="TIGR03185">
    <property type="entry name" value="DNA_S_dndD"/>
    <property type="match status" value="1"/>
</dbReference>
<feature type="coiled-coil region" evidence="1">
    <location>
        <begin position="414"/>
        <end position="497"/>
    </location>
</feature>
<gene>
    <name evidence="3" type="primary">dndD</name>
    <name evidence="3" type="ORF">ACFSJC_16855</name>
</gene>
<keyword evidence="4" id="KW-1185">Reference proteome</keyword>
<sequence length="681" mass="77599">MIFESIQLTNLFSYYGAQEIQLGSPQPGRNVCLIMGRNGFGKTSLLNSLKLLFTGVRYEPLRRAVQRTRMPTVKQYVEGAGNDWWGIMNRRARNEGQTRCSVRLIWNEESGRVAAERAWCIENGAWDNEELLTVTTATETFRDEEAQEFLDRRLPQDYVYFFLFDGEQIQELAESKRDLQQRQMERLLGIGAIDALRGSLNQAIGRWERDELEPQARADLERLEGEIRGTEADLDLLDRTQTSLEQEIESDTDALRRIRRRIEGLSAFVHRHDEAQLKDARARIQAQRAESLDRLSAQLPRDVVLLANPSLITRALERLDKVLGSDANTRSRVLNALLETLPARLFDQPAFPDPDIRDSQRAYYRYKLTRVLEQEAEAISDTLDTTFAPDPQAAAAARDQLSPYAQADALRSVRIEELRRLQGYDAELRQLETDLLNVGSLSKEEQARYDHDLVERDELERTLDAKKKRQTELEGEANGLKRKLDDARKRTEQIRAKIGQNVIIEDRIATARRLGGLFAALKDRRKQERRGELEEAINRHVRVLVTSHHLIDRVEVDRDFGMKYLDQQGRSIGMGNLAAGMKQLMATALIWALSDVSGKQIPVVIDTPLARIDRAHQEGVLQHYYPNAAAQVIVLPTDSELDDRNLNIIGSHVYRAYRLTNPDGEHTVPEPVAVADLIQGG</sequence>
<organism evidence="3 4">
    <name type="scientific">Thiorhodococcus fuscus</name>
    <dbReference type="NCBI Taxonomy" id="527200"/>
    <lineage>
        <taxon>Bacteria</taxon>
        <taxon>Pseudomonadati</taxon>
        <taxon>Pseudomonadota</taxon>
        <taxon>Gammaproteobacteria</taxon>
        <taxon>Chromatiales</taxon>
        <taxon>Chromatiaceae</taxon>
        <taxon>Thiorhodococcus</taxon>
    </lineage>
</organism>
<dbReference type="EMBL" id="JBHUHX010000051">
    <property type="protein sequence ID" value="MFD2113520.1"/>
    <property type="molecule type" value="Genomic_DNA"/>
</dbReference>
<protein>
    <submittedName>
        <fullName evidence="3">DNA sulfur modification protein DndD</fullName>
    </submittedName>
</protein>
<accession>A0ABW4YD46</accession>
<evidence type="ECO:0000256" key="1">
    <source>
        <dbReference type="SAM" id="Coils"/>
    </source>
</evidence>
<dbReference type="Gene3D" id="3.40.50.300">
    <property type="entry name" value="P-loop containing nucleotide triphosphate hydrolases"/>
    <property type="match status" value="2"/>
</dbReference>
<evidence type="ECO:0000313" key="4">
    <source>
        <dbReference type="Proteomes" id="UP001597337"/>
    </source>
</evidence>
<reference evidence="4" key="1">
    <citation type="journal article" date="2019" name="Int. J. Syst. Evol. Microbiol.">
        <title>The Global Catalogue of Microorganisms (GCM) 10K type strain sequencing project: providing services to taxonomists for standard genome sequencing and annotation.</title>
        <authorList>
            <consortium name="The Broad Institute Genomics Platform"/>
            <consortium name="The Broad Institute Genome Sequencing Center for Infectious Disease"/>
            <person name="Wu L."/>
            <person name="Ma J."/>
        </authorList>
    </citation>
    <scope>NUCLEOTIDE SEQUENCE [LARGE SCALE GENOMIC DNA]</scope>
    <source>
        <strain evidence="4">KACC 12597</strain>
    </source>
</reference>
<dbReference type="InterPro" id="IPR027417">
    <property type="entry name" value="P-loop_NTPase"/>
</dbReference>
<dbReference type="SUPFAM" id="SSF52540">
    <property type="entry name" value="P-loop containing nucleoside triphosphate hydrolases"/>
    <property type="match status" value="1"/>
</dbReference>
<name>A0ABW4YD46_9GAMM</name>
<keyword evidence="1" id="KW-0175">Coiled coil</keyword>
<dbReference type="InterPro" id="IPR017599">
    <property type="entry name" value="DNA_S_DndD"/>
</dbReference>
<evidence type="ECO:0000313" key="3">
    <source>
        <dbReference type="EMBL" id="MFD2113520.1"/>
    </source>
</evidence>
<feature type="domain" description="Rad50/SbcC-type AAA" evidence="2">
    <location>
        <begin position="5"/>
        <end position="250"/>
    </location>
</feature>
<dbReference type="Proteomes" id="UP001597337">
    <property type="component" value="Unassembled WGS sequence"/>
</dbReference>
<dbReference type="InterPro" id="IPR038729">
    <property type="entry name" value="Rad50/SbcC_AAA"/>
</dbReference>
<dbReference type="RefSeq" id="WP_386028363.1">
    <property type="nucleotide sequence ID" value="NZ_JBHUHX010000051.1"/>
</dbReference>
<comment type="caution">
    <text evidence="3">The sequence shown here is derived from an EMBL/GenBank/DDBJ whole genome shotgun (WGS) entry which is preliminary data.</text>
</comment>
<dbReference type="Pfam" id="PF13476">
    <property type="entry name" value="AAA_23"/>
    <property type="match status" value="1"/>
</dbReference>
<evidence type="ECO:0000259" key="2">
    <source>
        <dbReference type="Pfam" id="PF13476"/>
    </source>
</evidence>
<dbReference type="PANTHER" id="PTHR32114:SF2">
    <property type="entry name" value="ABC TRANSPORTER ABCH.3"/>
    <property type="match status" value="1"/>
</dbReference>
<proteinExistence type="predicted"/>
<dbReference type="PANTHER" id="PTHR32114">
    <property type="entry name" value="ABC TRANSPORTER ABCH.3"/>
    <property type="match status" value="1"/>
</dbReference>